<evidence type="ECO:0000313" key="9">
    <source>
        <dbReference type="Proteomes" id="UP000306923"/>
    </source>
</evidence>
<proteinExistence type="predicted"/>
<dbReference type="InterPro" id="IPR011050">
    <property type="entry name" value="Pectin_lyase_fold/virulence"/>
</dbReference>
<dbReference type="InterPro" id="IPR024535">
    <property type="entry name" value="RHGA/B-epi-like_pectate_lyase"/>
</dbReference>
<evidence type="ECO:0000256" key="5">
    <source>
        <dbReference type="ARBA" id="ARBA00023296"/>
    </source>
</evidence>
<dbReference type="Proteomes" id="UP000306923">
    <property type="component" value="Segment"/>
</dbReference>
<reference evidence="8 9" key="1">
    <citation type="submission" date="2019-01" db="EMBL/GenBank/DDBJ databases">
        <title>Still something new to discover - new insights into E. coli phage diversity and taxonomy.</title>
        <authorList>
            <person name="Korf I.H.E."/>
            <person name="Adriaennsens E."/>
            <person name="Dreiseikelmann B."/>
            <person name="Kropinski A."/>
            <person name="Nimtz M."/>
            <person name="Meier-Kolthoff J.P."/>
            <person name="Rohde M."/>
            <person name="van Raaij M."/>
            <person name="Wittmann J."/>
        </authorList>
    </citation>
    <scope>NUCLEOTIDE SEQUENCE [LARGE SCALE GENOMIC DNA]</scope>
</reference>
<keyword evidence="5" id="KW-1160">Virus entry into host cell</keyword>
<evidence type="ECO:0000256" key="4">
    <source>
        <dbReference type="ARBA" id="ARBA00022844"/>
    </source>
</evidence>
<keyword evidence="6" id="KW-1238">Degradation of host capsule during virus entry</keyword>
<gene>
    <name evidence="8" type="ORF">R4596rev_00049</name>
</gene>
<evidence type="ECO:0000256" key="2">
    <source>
        <dbReference type="ARBA" id="ARBA00022717"/>
    </source>
</evidence>
<dbReference type="GO" id="GO:0098015">
    <property type="term" value="C:virus tail"/>
    <property type="evidence" value="ECO:0007669"/>
    <property type="project" value="UniProtKB-KW"/>
</dbReference>
<dbReference type="InterPro" id="IPR012334">
    <property type="entry name" value="Pectin_lyas_fold"/>
</dbReference>
<sequence>MAKLTRVTDWLVKVKSRLIGAVERLLEDKLSDMVSVKDFGAKGDGVTDDTQAFLAAYNAKKQTGGKIYIPEGTYIAYNIPLDSGIYWQGAGVGATTITQPNGNNKDIFVTRDFNTLTGVGYLKDAPIGFGIKDLTVDGNYLADYKSAAIGGDTVMNNEKGYGVKIFGSKYTIDIEIVNCAQVGFYSEAGDYTGYGDEQACHVNLRGRVFGKEAIVHRGPADIEFGQVFMGSAAWLPTLAQRRSNLVMSELFEGEPVHVMVTDETEGYHGHHEFETMHLYGNLSGYGYYAKGTGRLKGNHLICENCRGGFKSDTRTWGKISLLECHNNGRAPSALAGTLPKFYDIHNLSRQGFVIDAVVRRVSVESSEYTALRDEGRNSVVRMSYFVAGSDAEGATSGNMAELLSESSTFDINCVNTKDHAVLLEGKANKVNIVSKNHSGDKALIKRVAGSASGNLSNSIEITCNNASSIIHLDGLVTTERWDVSGLLKEGQTIFSSDSSVMDLYNRAVVTNLSVRIGSKSKSSRDVGRVNLENTAGQKSVTVEHNYFIKPDASQITLGCYDPDPTLQDKLKYLRVSNITDTDFTAVYELEQGEQPSGPIVMTWGIF</sequence>
<feature type="domain" description="Rhamnogalacturonase A/B/Epimerase-like pectate lyase" evidence="7">
    <location>
        <begin position="34"/>
        <end position="141"/>
    </location>
</feature>
<keyword evidence="9" id="KW-1185">Reference proteome</keyword>
<dbReference type="Gene3D" id="2.160.20.10">
    <property type="entry name" value="Single-stranded right-handed beta-helix, Pectin lyase-like"/>
    <property type="match status" value="1"/>
</dbReference>
<protein>
    <recommendedName>
        <fullName evidence="7">Rhamnogalacturonase A/B/Epimerase-like pectate lyase domain-containing protein</fullName>
    </recommendedName>
</protein>
<accession>A0A482MTU4</accession>
<evidence type="ECO:0000313" key="8">
    <source>
        <dbReference type="EMBL" id="QBQ76612.1"/>
    </source>
</evidence>
<dbReference type="GO" id="GO:0098994">
    <property type="term" value="P:symbiont entry into host cell via disruption of host cell envelope"/>
    <property type="evidence" value="ECO:0007669"/>
    <property type="project" value="UniProtKB-KW"/>
</dbReference>
<evidence type="ECO:0000259" key="7">
    <source>
        <dbReference type="Pfam" id="PF12708"/>
    </source>
</evidence>
<evidence type="ECO:0000256" key="6">
    <source>
        <dbReference type="ARBA" id="ARBA00035731"/>
    </source>
</evidence>
<name>A0A482MTU4_9CAUD</name>
<keyword evidence="4" id="KW-0946">Virion</keyword>
<dbReference type="Pfam" id="PF12708">
    <property type="entry name" value="Pect-lyase_RHGA_epim"/>
    <property type="match status" value="1"/>
</dbReference>
<dbReference type="GO" id="GO:0098996">
    <property type="term" value="P:symbiont entry into host cell via disruption of host cell glycocalyx"/>
    <property type="evidence" value="ECO:0007669"/>
    <property type="project" value="UniProtKB-KW"/>
</dbReference>
<organism evidence="8 9">
    <name type="scientific">Escherichia phage vB_EcoP_R4596</name>
    <dbReference type="NCBI Taxonomy" id="2508204"/>
    <lineage>
        <taxon>Viruses</taxon>
        <taxon>Duplodnaviria</taxon>
        <taxon>Heunggongvirae</taxon>
        <taxon>Uroviricota</taxon>
        <taxon>Caudoviricetes</taxon>
        <taxon>Autographivirales</taxon>
        <taxon>Autosignataviridae</taxon>
        <taxon>Molineuxvirinae</taxon>
        <taxon>Rodentiumvirus</taxon>
        <taxon>Rodentiumvirus R4596</taxon>
    </lineage>
</organism>
<comment type="subcellular location">
    <subcellularLocation>
        <location evidence="1">Virion</location>
    </subcellularLocation>
</comment>
<keyword evidence="3" id="KW-1227">Viral tail protein</keyword>
<evidence type="ECO:0000256" key="3">
    <source>
        <dbReference type="ARBA" id="ARBA00022732"/>
    </source>
</evidence>
<dbReference type="EMBL" id="MK373771">
    <property type="protein sequence ID" value="QBQ76612.1"/>
    <property type="molecule type" value="Genomic_DNA"/>
</dbReference>
<dbReference type="SUPFAM" id="SSF51126">
    <property type="entry name" value="Pectin lyase-like"/>
    <property type="match status" value="1"/>
</dbReference>
<evidence type="ECO:0000256" key="1">
    <source>
        <dbReference type="ARBA" id="ARBA00004328"/>
    </source>
</evidence>
<keyword evidence="2" id="KW-1235">Degradation of host cell envelope components during virus entry</keyword>